<keyword evidence="9" id="KW-1185">Reference proteome</keyword>
<feature type="transmembrane region" description="Helical" evidence="6">
    <location>
        <begin position="34"/>
        <end position="52"/>
    </location>
</feature>
<reference evidence="8 9" key="1">
    <citation type="submission" date="2019-12" db="EMBL/GenBank/DDBJ databases">
        <title>Roseobacter cerasinus sp. nov., isolated from seawater around aquaculture.</title>
        <authorList>
            <person name="Muramatsu S."/>
            <person name="Takabe Y."/>
            <person name="Mori K."/>
            <person name="Takaichi S."/>
            <person name="Hanada S."/>
        </authorList>
    </citation>
    <scope>NUCLEOTIDE SEQUENCE [LARGE SCALE GENOMIC DNA]</scope>
    <source>
        <strain evidence="8 9">AI77</strain>
    </source>
</reference>
<evidence type="ECO:0000256" key="5">
    <source>
        <dbReference type="ARBA" id="ARBA00023136"/>
    </source>
</evidence>
<dbReference type="Proteomes" id="UP000436522">
    <property type="component" value="Unassembled WGS sequence"/>
</dbReference>
<dbReference type="InterPro" id="IPR050638">
    <property type="entry name" value="AA-Vitamin_Transporters"/>
</dbReference>
<comment type="caution">
    <text evidence="8">The sequence shown here is derived from an EMBL/GenBank/DDBJ whole genome shotgun (WGS) entry which is preliminary data.</text>
</comment>
<comment type="similarity">
    <text evidence="2">Belongs to the EamA transporter family.</text>
</comment>
<evidence type="ECO:0000313" key="9">
    <source>
        <dbReference type="Proteomes" id="UP000436522"/>
    </source>
</evidence>
<feature type="transmembrane region" description="Helical" evidence="6">
    <location>
        <begin position="260"/>
        <end position="280"/>
    </location>
</feature>
<dbReference type="InterPro" id="IPR000620">
    <property type="entry name" value="EamA_dom"/>
</dbReference>
<evidence type="ECO:0000256" key="4">
    <source>
        <dbReference type="ARBA" id="ARBA00022989"/>
    </source>
</evidence>
<feature type="transmembrane region" description="Helical" evidence="6">
    <location>
        <begin position="64"/>
        <end position="84"/>
    </location>
</feature>
<keyword evidence="4 6" id="KW-1133">Transmembrane helix</keyword>
<feature type="domain" description="EamA" evidence="7">
    <location>
        <begin position="142"/>
        <end position="275"/>
    </location>
</feature>
<dbReference type="Pfam" id="PF00892">
    <property type="entry name" value="EamA"/>
    <property type="match status" value="2"/>
</dbReference>
<feature type="transmembrane region" description="Helical" evidence="6">
    <location>
        <begin position="7"/>
        <end position="28"/>
    </location>
</feature>
<gene>
    <name evidence="8" type="ORF">So717_03740</name>
</gene>
<feature type="transmembrane region" description="Helical" evidence="6">
    <location>
        <begin position="174"/>
        <end position="193"/>
    </location>
</feature>
<dbReference type="AlphaFoldDB" id="A0A640VNF1"/>
<feature type="transmembrane region" description="Helical" evidence="6">
    <location>
        <begin position="117"/>
        <end position="136"/>
    </location>
</feature>
<feature type="transmembrane region" description="Helical" evidence="6">
    <location>
        <begin position="205"/>
        <end position="223"/>
    </location>
</feature>
<keyword evidence="5 6" id="KW-0472">Membrane</keyword>
<proteinExistence type="inferred from homology"/>
<evidence type="ECO:0000256" key="2">
    <source>
        <dbReference type="ARBA" id="ARBA00007362"/>
    </source>
</evidence>
<keyword evidence="3 6" id="KW-0812">Transmembrane</keyword>
<feature type="transmembrane region" description="Helical" evidence="6">
    <location>
        <begin position="142"/>
        <end position="162"/>
    </location>
</feature>
<dbReference type="PANTHER" id="PTHR32322">
    <property type="entry name" value="INNER MEMBRANE TRANSPORTER"/>
    <property type="match status" value="1"/>
</dbReference>
<feature type="transmembrane region" description="Helical" evidence="6">
    <location>
        <begin position="90"/>
        <end position="110"/>
    </location>
</feature>
<dbReference type="GO" id="GO:0016020">
    <property type="term" value="C:membrane"/>
    <property type="evidence" value="ECO:0007669"/>
    <property type="project" value="UniProtKB-SubCell"/>
</dbReference>
<name>A0A640VNF1_9RHOB</name>
<evidence type="ECO:0000259" key="7">
    <source>
        <dbReference type="Pfam" id="PF00892"/>
    </source>
</evidence>
<evidence type="ECO:0000313" key="8">
    <source>
        <dbReference type="EMBL" id="GFE48621.1"/>
    </source>
</evidence>
<dbReference type="PANTHER" id="PTHR32322:SF2">
    <property type="entry name" value="EAMA DOMAIN-CONTAINING PROTEIN"/>
    <property type="match status" value="1"/>
</dbReference>
<feature type="transmembrane region" description="Helical" evidence="6">
    <location>
        <begin position="235"/>
        <end position="254"/>
    </location>
</feature>
<evidence type="ECO:0000256" key="1">
    <source>
        <dbReference type="ARBA" id="ARBA00004141"/>
    </source>
</evidence>
<comment type="subcellular location">
    <subcellularLocation>
        <location evidence="1">Membrane</location>
        <topology evidence="1">Multi-pass membrane protein</topology>
    </subcellularLocation>
</comment>
<dbReference type="OrthoDB" id="5430053at2"/>
<accession>A0A640VNF1</accession>
<dbReference type="SUPFAM" id="SSF103481">
    <property type="entry name" value="Multidrug resistance efflux transporter EmrE"/>
    <property type="match status" value="2"/>
</dbReference>
<sequence>MSRPHDIALTALAPIVWGSSYIVTTQFLPNLDPLTVSVLRALPAGLILLCLVRQVPHGLWVWKMFVLGALNFAIFWSLLFFAAYRLPGGVAAVMGALQPFVVIFAARFLLGSPIKVLSLFAVAAGAAGVALLVLTPEAKLDMWGVVAGIAGSASMAFGTVLSRKWQPPVSALTFTSWQLTAGGLLLVPFAPFAPTDWSTISGMNVLGLAYLGLIGAALTYIIWLRGIRVIQPAAVSILGLLSPVSATLLGWFFLGETLSAAQSIGMTVVLLSVFVGQYALRSKSASTKPTLAALLPTRRSDTVAQGHEGRHVDR</sequence>
<evidence type="ECO:0000256" key="6">
    <source>
        <dbReference type="SAM" id="Phobius"/>
    </source>
</evidence>
<dbReference type="RefSeq" id="WP_159974507.1">
    <property type="nucleotide sequence ID" value="NZ_BLIV01000001.1"/>
</dbReference>
<organism evidence="8 9">
    <name type="scientific">Roseobacter cerasinus</name>
    <dbReference type="NCBI Taxonomy" id="2602289"/>
    <lineage>
        <taxon>Bacteria</taxon>
        <taxon>Pseudomonadati</taxon>
        <taxon>Pseudomonadota</taxon>
        <taxon>Alphaproteobacteria</taxon>
        <taxon>Rhodobacterales</taxon>
        <taxon>Roseobacteraceae</taxon>
        <taxon>Roseobacter</taxon>
    </lineage>
</organism>
<evidence type="ECO:0000256" key="3">
    <source>
        <dbReference type="ARBA" id="ARBA00022692"/>
    </source>
</evidence>
<protein>
    <submittedName>
        <fullName evidence="8">Multidrug transporter</fullName>
    </submittedName>
</protein>
<dbReference type="InterPro" id="IPR037185">
    <property type="entry name" value="EmrE-like"/>
</dbReference>
<dbReference type="EMBL" id="BLIV01000001">
    <property type="protein sequence ID" value="GFE48621.1"/>
    <property type="molecule type" value="Genomic_DNA"/>
</dbReference>
<feature type="domain" description="EamA" evidence="7">
    <location>
        <begin position="8"/>
        <end position="133"/>
    </location>
</feature>